<accession>I4C5I7</accession>
<dbReference type="PANTHER" id="PTHR32071">
    <property type="entry name" value="TRANSCRIPTIONAL REGULATORY PROTEIN"/>
    <property type="match status" value="1"/>
</dbReference>
<dbReference type="SMART" id="SM00382">
    <property type="entry name" value="AAA"/>
    <property type="match status" value="1"/>
</dbReference>
<dbReference type="InterPro" id="IPR000700">
    <property type="entry name" value="PAS-assoc_C"/>
</dbReference>
<keyword evidence="6" id="KW-0804">Transcription</keyword>
<dbReference type="STRING" id="706587.Desti_2129"/>
<dbReference type="InterPro" id="IPR030828">
    <property type="entry name" value="HTH_TyrR"/>
</dbReference>
<dbReference type="Pfam" id="PF00158">
    <property type="entry name" value="Sigma54_activat"/>
    <property type="match status" value="1"/>
</dbReference>
<dbReference type="PROSITE" id="PS50113">
    <property type="entry name" value="PAC"/>
    <property type="match status" value="1"/>
</dbReference>
<dbReference type="eggNOG" id="COG3290">
    <property type="taxonomic scope" value="Bacteria"/>
</dbReference>
<evidence type="ECO:0000256" key="4">
    <source>
        <dbReference type="ARBA" id="ARBA00023015"/>
    </source>
</evidence>
<evidence type="ECO:0000256" key="1">
    <source>
        <dbReference type="ARBA" id="ARBA00022741"/>
    </source>
</evidence>
<evidence type="ECO:0000256" key="5">
    <source>
        <dbReference type="ARBA" id="ARBA00023125"/>
    </source>
</evidence>
<dbReference type="InterPro" id="IPR027417">
    <property type="entry name" value="P-loop_NTPase"/>
</dbReference>
<dbReference type="PROSITE" id="PS00676">
    <property type="entry name" value="SIGMA54_INTERACT_2"/>
    <property type="match status" value="1"/>
</dbReference>
<dbReference type="EMBL" id="CP003360">
    <property type="protein sequence ID" value="AFM24828.1"/>
    <property type="molecule type" value="Genomic_DNA"/>
</dbReference>
<dbReference type="CDD" id="cd00130">
    <property type="entry name" value="PAS"/>
    <property type="match status" value="2"/>
</dbReference>
<organism evidence="11 12">
    <name type="scientific">Desulfomonile tiedjei (strain ATCC 49306 / DSM 6799 / DCB-1)</name>
    <dbReference type="NCBI Taxonomy" id="706587"/>
    <lineage>
        <taxon>Bacteria</taxon>
        <taxon>Pseudomonadati</taxon>
        <taxon>Thermodesulfobacteriota</taxon>
        <taxon>Desulfomonilia</taxon>
        <taxon>Desulfomonilales</taxon>
        <taxon>Desulfomonilaceae</taxon>
        <taxon>Desulfomonile</taxon>
    </lineage>
</organism>
<dbReference type="InterPro" id="IPR013767">
    <property type="entry name" value="PAS_fold"/>
</dbReference>
<dbReference type="NCBIfam" id="TIGR00229">
    <property type="entry name" value="sensory_box"/>
    <property type="match status" value="2"/>
</dbReference>
<evidence type="ECO:0000259" key="8">
    <source>
        <dbReference type="PROSITE" id="PS50045"/>
    </source>
</evidence>
<dbReference type="SUPFAM" id="SSF46689">
    <property type="entry name" value="Homeodomain-like"/>
    <property type="match status" value="1"/>
</dbReference>
<evidence type="ECO:0000259" key="10">
    <source>
        <dbReference type="PROSITE" id="PS50113"/>
    </source>
</evidence>
<dbReference type="FunFam" id="3.40.50.300:FF:000006">
    <property type="entry name" value="DNA-binding transcriptional regulator NtrC"/>
    <property type="match status" value="1"/>
</dbReference>
<keyword evidence="3" id="KW-0067">ATP-binding</keyword>
<keyword evidence="2" id="KW-0058">Aromatic hydrocarbons catabolism</keyword>
<dbReference type="HOGENOM" id="CLU_000445_8_1_7"/>
<dbReference type="InterPro" id="IPR000014">
    <property type="entry name" value="PAS"/>
</dbReference>
<dbReference type="RefSeq" id="WP_014809971.1">
    <property type="nucleotide sequence ID" value="NC_018025.1"/>
</dbReference>
<dbReference type="SMART" id="SM00091">
    <property type="entry name" value="PAS"/>
    <property type="match status" value="2"/>
</dbReference>
<dbReference type="PROSITE" id="PS50112">
    <property type="entry name" value="PAS"/>
    <property type="match status" value="2"/>
</dbReference>
<dbReference type="GO" id="GO:0003677">
    <property type="term" value="F:DNA binding"/>
    <property type="evidence" value="ECO:0007669"/>
    <property type="project" value="UniProtKB-KW"/>
</dbReference>
<dbReference type="InterPro" id="IPR035965">
    <property type="entry name" value="PAS-like_dom_sf"/>
</dbReference>
<dbReference type="GO" id="GO:0006355">
    <property type="term" value="P:regulation of DNA-templated transcription"/>
    <property type="evidence" value="ECO:0007669"/>
    <property type="project" value="InterPro"/>
</dbReference>
<protein>
    <recommendedName>
        <fullName evidence="7">HTH-type transcriptional regulatory protein TyrR</fullName>
    </recommendedName>
</protein>
<proteinExistence type="predicted"/>
<keyword evidence="5" id="KW-0238">DNA-binding</keyword>
<dbReference type="PROSITE" id="PS00688">
    <property type="entry name" value="SIGMA54_INTERACT_3"/>
    <property type="match status" value="1"/>
</dbReference>
<dbReference type="eggNOG" id="COG3829">
    <property type="taxonomic scope" value="Bacteria"/>
</dbReference>
<evidence type="ECO:0000259" key="9">
    <source>
        <dbReference type="PROSITE" id="PS50112"/>
    </source>
</evidence>
<evidence type="ECO:0000256" key="7">
    <source>
        <dbReference type="ARBA" id="ARBA00029500"/>
    </source>
</evidence>
<evidence type="ECO:0000313" key="11">
    <source>
        <dbReference type="EMBL" id="AFM24828.1"/>
    </source>
</evidence>
<dbReference type="InterPro" id="IPR002078">
    <property type="entry name" value="Sigma_54_int"/>
</dbReference>
<dbReference type="AlphaFoldDB" id="I4C5I7"/>
<dbReference type="InterPro" id="IPR009057">
    <property type="entry name" value="Homeodomain-like_sf"/>
</dbReference>
<dbReference type="Pfam" id="PF13188">
    <property type="entry name" value="PAS_8"/>
    <property type="match status" value="1"/>
</dbReference>
<dbReference type="Pfam" id="PF00989">
    <property type="entry name" value="PAS"/>
    <property type="match status" value="1"/>
</dbReference>
<dbReference type="PROSITE" id="PS00675">
    <property type="entry name" value="SIGMA54_INTERACT_1"/>
    <property type="match status" value="1"/>
</dbReference>
<gene>
    <name evidence="11" type="ordered locus">Desti_2129</name>
</gene>
<dbReference type="OrthoDB" id="9763792at2"/>
<dbReference type="InterPro" id="IPR003593">
    <property type="entry name" value="AAA+_ATPase"/>
</dbReference>
<dbReference type="Gene3D" id="1.10.8.60">
    <property type="match status" value="1"/>
</dbReference>
<dbReference type="InterPro" id="IPR025943">
    <property type="entry name" value="Sigma_54_int_dom_ATP-bd_2"/>
</dbReference>
<keyword evidence="12" id="KW-1185">Reference proteome</keyword>
<dbReference type="SUPFAM" id="SSF52540">
    <property type="entry name" value="P-loop containing nucleoside triphosphate hydrolases"/>
    <property type="match status" value="1"/>
</dbReference>
<dbReference type="Gene3D" id="1.10.10.60">
    <property type="entry name" value="Homeodomain-like"/>
    <property type="match status" value="1"/>
</dbReference>
<sequence>MQTPHNTLSELLEVFGSVTDIVPDGIIVVLPSGTVAYANRAAARFLGSSQEELVKCHARDIQRSLWDDMSKIFQDGTPQLGVRSSIGGKLYITNHLPLRFKTGIEGVVSFFQAVFVYDKYAMELESYREMAQLLDSIMESSYDGLWITDRQGNVVKLNKAAERITGCKTDDILGRNVAELVANGYVDESVTMEVLKRKTTVTLVQTTKADKRVLATGNPILNSKGEIDVIIINDRDITELDRIRRELDESKALVDQYRSELLDFQLRDLESNFFVCRSREMESIYERALRVARFDSTVLINGESGVGKGQLAKLIHHKSERSEGPFVRVDCAAIVDTLFESELYGYEKGAFTGAGAKGKPGLVEMAEGGTLFFDEISEAPLGQQVKLLRFLDEKCIMRVGGSTVRAVDTRVIAATNRDLAEQVKKNLFREDLFYRLNVVSLTVPPLRGRTQDILDLITFFTRKFRSKHGIDRSIDSEALDALLHYEYPGNVRELENIVESAMVLSRRDVVTLNELPPSVRGHADPGRLKNAIEQGSLKKAIDQLELEHIAEAVRKYGSQQKAAPHLGINQSTISRKMKKYLGS</sequence>
<dbReference type="SUPFAM" id="SSF55785">
    <property type="entry name" value="PYP-like sensor domain (PAS domain)"/>
    <property type="match status" value="2"/>
</dbReference>
<dbReference type="InterPro" id="IPR025944">
    <property type="entry name" value="Sigma_54_int_dom_CS"/>
</dbReference>
<feature type="domain" description="PAS" evidence="9">
    <location>
        <begin position="130"/>
        <end position="181"/>
    </location>
</feature>
<dbReference type="InterPro" id="IPR058031">
    <property type="entry name" value="AAA_lid_NorR"/>
</dbReference>
<dbReference type="PANTHER" id="PTHR32071:SF57">
    <property type="entry name" value="C4-DICARBOXYLATE TRANSPORT TRANSCRIPTIONAL REGULATORY PROTEIN DCTD"/>
    <property type="match status" value="1"/>
</dbReference>
<dbReference type="Pfam" id="PF25601">
    <property type="entry name" value="AAA_lid_14"/>
    <property type="match status" value="1"/>
</dbReference>
<dbReference type="GO" id="GO:0005524">
    <property type="term" value="F:ATP binding"/>
    <property type="evidence" value="ECO:0007669"/>
    <property type="project" value="UniProtKB-KW"/>
</dbReference>
<dbReference type="Pfam" id="PF18024">
    <property type="entry name" value="HTH_50"/>
    <property type="match status" value="1"/>
</dbReference>
<evidence type="ECO:0000313" key="12">
    <source>
        <dbReference type="Proteomes" id="UP000006055"/>
    </source>
</evidence>
<dbReference type="Gene3D" id="3.30.450.20">
    <property type="entry name" value="PAS domain"/>
    <property type="match status" value="2"/>
</dbReference>
<dbReference type="PATRIC" id="fig|706587.4.peg.2448"/>
<reference evidence="12" key="1">
    <citation type="submission" date="2012-06" db="EMBL/GenBank/DDBJ databases">
        <title>Complete sequence of chromosome of Desulfomonile tiedjei DSM 6799.</title>
        <authorList>
            <person name="Lucas S."/>
            <person name="Copeland A."/>
            <person name="Lapidus A."/>
            <person name="Glavina del Rio T."/>
            <person name="Dalin E."/>
            <person name="Tice H."/>
            <person name="Bruce D."/>
            <person name="Goodwin L."/>
            <person name="Pitluck S."/>
            <person name="Peters L."/>
            <person name="Ovchinnikova G."/>
            <person name="Zeytun A."/>
            <person name="Lu M."/>
            <person name="Kyrpides N."/>
            <person name="Mavromatis K."/>
            <person name="Ivanova N."/>
            <person name="Brettin T."/>
            <person name="Detter J.C."/>
            <person name="Han C."/>
            <person name="Larimer F."/>
            <person name="Land M."/>
            <person name="Hauser L."/>
            <person name="Markowitz V."/>
            <person name="Cheng J.-F."/>
            <person name="Hugenholtz P."/>
            <person name="Woyke T."/>
            <person name="Wu D."/>
            <person name="Spring S."/>
            <person name="Schroeder M."/>
            <person name="Brambilla E."/>
            <person name="Klenk H.-P."/>
            <person name="Eisen J.A."/>
        </authorList>
    </citation>
    <scope>NUCLEOTIDE SEQUENCE [LARGE SCALE GENOMIC DNA]</scope>
    <source>
        <strain evidence="12">ATCC 49306 / DSM 6799 / DCB-1</strain>
    </source>
</reference>
<dbReference type="KEGG" id="dti:Desti_2129"/>
<dbReference type="Proteomes" id="UP000006055">
    <property type="component" value="Chromosome"/>
</dbReference>
<dbReference type="Gene3D" id="3.40.50.300">
    <property type="entry name" value="P-loop containing nucleotide triphosphate hydrolases"/>
    <property type="match status" value="1"/>
</dbReference>
<evidence type="ECO:0000256" key="2">
    <source>
        <dbReference type="ARBA" id="ARBA00022797"/>
    </source>
</evidence>
<feature type="domain" description="PAS" evidence="9">
    <location>
        <begin position="4"/>
        <end position="54"/>
    </location>
</feature>
<evidence type="ECO:0000256" key="6">
    <source>
        <dbReference type="ARBA" id="ARBA00023163"/>
    </source>
</evidence>
<keyword evidence="1" id="KW-0547">Nucleotide-binding</keyword>
<keyword evidence="4" id="KW-0805">Transcription regulation</keyword>
<dbReference type="CDD" id="cd00009">
    <property type="entry name" value="AAA"/>
    <property type="match status" value="1"/>
</dbReference>
<feature type="domain" description="Sigma-54 factor interaction" evidence="8">
    <location>
        <begin position="274"/>
        <end position="503"/>
    </location>
</feature>
<feature type="domain" description="PAC" evidence="10">
    <location>
        <begin position="197"/>
        <end position="249"/>
    </location>
</feature>
<name>I4C5I7_DESTA</name>
<dbReference type="InterPro" id="IPR025662">
    <property type="entry name" value="Sigma_54_int_dom_ATP-bd_1"/>
</dbReference>
<evidence type="ECO:0000256" key="3">
    <source>
        <dbReference type="ARBA" id="ARBA00022840"/>
    </source>
</evidence>
<dbReference type="PROSITE" id="PS50045">
    <property type="entry name" value="SIGMA54_INTERACT_4"/>
    <property type="match status" value="1"/>
</dbReference>